<keyword evidence="3" id="KW-0809">Transit peptide</keyword>
<evidence type="ECO:0000256" key="8">
    <source>
        <dbReference type="ARBA" id="ARBA00035425"/>
    </source>
</evidence>
<dbReference type="EMBL" id="KK107063">
    <property type="protein sequence ID" value="EZA61042.1"/>
    <property type="molecule type" value="Genomic_DNA"/>
</dbReference>
<dbReference type="PANTHER" id="PTHR34090">
    <property type="entry name" value="39S RIBOSOMAL PROTEIN L52, MITOCHONDRIAL"/>
    <property type="match status" value="1"/>
</dbReference>
<evidence type="ECO:0000256" key="2">
    <source>
        <dbReference type="ARBA" id="ARBA00007232"/>
    </source>
</evidence>
<dbReference type="InterPro" id="IPR034596">
    <property type="entry name" value="Ribosomal_mL52"/>
</dbReference>
<sequence>MVSVAGAIFRVKRHINYGVMVNGFHQSCALNHKWRWRQGLTSNPTTFGPLTNLPDYSFKDGRPTPLGTRQKTRMDTQKQYAERIVKLVSEIDYAVDRHARQQEEEKRERQRILDSKLKPKGDLLLQESKVKKSSSSN</sequence>
<evidence type="ECO:0000256" key="5">
    <source>
        <dbReference type="ARBA" id="ARBA00023128"/>
    </source>
</evidence>
<keyword evidence="4 10" id="KW-0689">Ribosomal protein</keyword>
<evidence type="ECO:0000313" key="10">
    <source>
        <dbReference type="EMBL" id="EZA61042.1"/>
    </source>
</evidence>
<proteinExistence type="inferred from homology"/>
<evidence type="ECO:0000256" key="6">
    <source>
        <dbReference type="ARBA" id="ARBA00023274"/>
    </source>
</evidence>
<comment type="subcellular location">
    <subcellularLocation>
        <location evidence="1">Mitochondrion</location>
    </subcellularLocation>
</comment>
<dbReference type="Proteomes" id="UP000053097">
    <property type="component" value="Unassembled WGS sequence"/>
</dbReference>
<feature type="region of interest" description="Disordered" evidence="9">
    <location>
        <begin position="45"/>
        <end position="77"/>
    </location>
</feature>
<evidence type="ECO:0000256" key="1">
    <source>
        <dbReference type="ARBA" id="ARBA00004173"/>
    </source>
</evidence>
<protein>
    <recommendedName>
        <fullName evidence="7">Large ribosomal subunit protein mL52</fullName>
    </recommendedName>
    <alternativeName>
        <fullName evidence="8">39S ribosomal protein L52, mitochondrial</fullName>
    </alternativeName>
</protein>
<dbReference type="OMA" id="RSIDQKW"/>
<keyword evidence="11" id="KW-1185">Reference proteome</keyword>
<evidence type="ECO:0000256" key="9">
    <source>
        <dbReference type="SAM" id="MobiDB-lite"/>
    </source>
</evidence>
<gene>
    <name evidence="10" type="ORF">X777_08254</name>
</gene>
<reference evidence="10 11" key="1">
    <citation type="journal article" date="2014" name="Curr. Biol.">
        <title>The genome of the clonal raider ant Cerapachys biroi.</title>
        <authorList>
            <person name="Oxley P.R."/>
            <person name="Ji L."/>
            <person name="Fetter-Pruneda I."/>
            <person name="McKenzie S.K."/>
            <person name="Li C."/>
            <person name="Hu H."/>
            <person name="Zhang G."/>
            <person name="Kronauer D.J."/>
        </authorList>
    </citation>
    <scope>NUCLEOTIDE SEQUENCE [LARGE SCALE GENOMIC DNA]</scope>
</reference>
<dbReference type="Pfam" id="PF18699">
    <property type="entry name" value="MRPL52"/>
    <property type="match status" value="1"/>
</dbReference>
<dbReference type="AlphaFoldDB" id="A0A026WYC7"/>
<evidence type="ECO:0000256" key="4">
    <source>
        <dbReference type="ARBA" id="ARBA00022980"/>
    </source>
</evidence>
<evidence type="ECO:0000256" key="3">
    <source>
        <dbReference type="ARBA" id="ARBA00022946"/>
    </source>
</evidence>
<evidence type="ECO:0000313" key="11">
    <source>
        <dbReference type="Proteomes" id="UP000053097"/>
    </source>
</evidence>
<dbReference type="GO" id="GO:0032543">
    <property type="term" value="P:mitochondrial translation"/>
    <property type="evidence" value="ECO:0007669"/>
    <property type="project" value="InterPro"/>
</dbReference>
<comment type="similarity">
    <text evidence="2">Belongs to the mitochondrion-specific ribosomal protein mL52 family.</text>
</comment>
<keyword evidence="5" id="KW-0496">Mitochondrion</keyword>
<evidence type="ECO:0000256" key="7">
    <source>
        <dbReference type="ARBA" id="ARBA00035181"/>
    </source>
</evidence>
<feature type="region of interest" description="Disordered" evidence="9">
    <location>
        <begin position="98"/>
        <end position="118"/>
    </location>
</feature>
<name>A0A026WYC7_OOCBI</name>
<organism evidence="10 11">
    <name type="scientific">Ooceraea biroi</name>
    <name type="common">Clonal raider ant</name>
    <name type="synonym">Cerapachys biroi</name>
    <dbReference type="NCBI Taxonomy" id="2015173"/>
    <lineage>
        <taxon>Eukaryota</taxon>
        <taxon>Metazoa</taxon>
        <taxon>Ecdysozoa</taxon>
        <taxon>Arthropoda</taxon>
        <taxon>Hexapoda</taxon>
        <taxon>Insecta</taxon>
        <taxon>Pterygota</taxon>
        <taxon>Neoptera</taxon>
        <taxon>Endopterygota</taxon>
        <taxon>Hymenoptera</taxon>
        <taxon>Apocrita</taxon>
        <taxon>Aculeata</taxon>
        <taxon>Formicoidea</taxon>
        <taxon>Formicidae</taxon>
        <taxon>Dorylinae</taxon>
        <taxon>Ooceraea</taxon>
    </lineage>
</organism>
<dbReference type="OrthoDB" id="10249237at2759"/>
<dbReference type="PANTHER" id="PTHR34090:SF1">
    <property type="entry name" value="LARGE RIBOSOMAL SUBUNIT PROTEIN ML52"/>
    <property type="match status" value="1"/>
</dbReference>
<keyword evidence="6" id="KW-0687">Ribonucleoprotein</keyword>
<accession>A0A026WYC7</accession>
<dbReference type="GO" id="GO:0005762">
    <property type="term" value="C:mitochondrial large ribosomal subunit"/>
    <property type="evidence" value="ECO:0007669"/>
    <property type="project" value="InterPro"/>
</dbReference>
<dbReference type="GO" id="GO:0003735">
    <property type="term" value="F:structural constituent of ribosome"/>
    <property type="evidence" value="ECO:0007669"/>
    <property type="project" value="InterPro"/>
</dbReference>
<dbReference type="STRING" id="2015173.A0A026WYC7"/>